<dbReference type="InterPro" id="IPR000195">
    <property type="entry name" value="Rab-GAP-TBC_dom"/>
</dbReference>
<dbReference type="GO" id="GO:0071889">
    <property type="term" value="F:14-3-3 protein binding"/>
    <property type="evidence" value="ECO:0007669"/>
    <property type="project" value="UniProtKB-ARBA"/>
</dbReference>
<evidence type="ECO:0000256" key="2">
    <source>
        <dbReference type="ARBA" id="ARBA00043879"/>
    </source>
</evidence>
<comment type="function">
    <text evidence="2">May act as a GTPase-activating protein for Rab family protein(s).</text>
</comment>
<reference evidence="4" key="1">
    <citation type="submission" date="2020-11" db="EMBL/GenBank/DDBJ databases">
        <authorList>
            <person name="Tran Van P."/>
        </authorList>
    </citation>
    <scope>NUCLEOTIDE SEQUENCE</scope>
</reference>
<dbReference type="AlphaFoldDB" id="A0A7R8ZFS1"/>
<name>A0A7R8ZFS1_9CRUS</name>
<dbReference type="OrthoDB" id="26371at2759"/>
<feature type="compositionally biased region" description="Polar residues" evidence="3">
    <location>
        <begin position="1"/>
        <end position="19"/>
    </location>
</feature>
<feature type="compositionally biased region" description="Polar residues" evidence="3">
    <location>
        <begin position="86"/>
        <end position="100"/>
    </location>
</feature>
<dbReference type="PANTHER" id="PTHR22957">
    <property type="entry name" value="TBC1 DOMAIN FAMILY MEMBER GTPASE-ACTIVATING PROTEIN"/>
    <property type="match status" value="1"/>
</dbReference>
<dbReference type="Pfam" id="PF00566">
    <property type="entry name" value="RabGAP-TBC"/>
    <property type="match status" value="1"/>
</dbReference>
<gene>
    <name evidence="4" type="ORF">CTOB1V02_LOCUS519</name>
</gene>
<feature type="compositionally biased region" description="Low complexity" evidence="3">
    <location>
        <begin position="157"/>
        <end position="177"/>
    </location>
</feature>
<evidence type="ECO:0000256" key="1">
    <source>
        <dbReference type="ARBA" id="ARBA00022468"/>
    </source>
</evidence>
<sequence length="570" mass="64922">MESPSKNSTFWKKNNSSLPGSIKPVYGANYPPRFTAPPGAKSSLPNTFQPCRPQPLPGRLFKRQQPDGELLTSQTPKPNPSLVNALPNTGTPSFRYQSPNKRNEKKQKGDQSFQEFQNAVDDAWDVGDDDICRLTELQISTQASQSAALDVIRSHQSASSSHGPLGSSSSVPVSSSLTTPQTRARTRSGEKTGVTERGKREAMQRLAAQKGGLSPSAIIPPGRPRPLNPGIRRKPQSEETIDPAAGRRERFLKVLKGPCISLQELRSLSWSGIPAIVRPTVWKILAGYLPPNVDRWEAILQKKRDEYWNYVSQYYESRLETDADIFRQIHIDIPRMAPLIPIFQQRTVQEIFERILFIWAIRHPASGYVQGINDLVTPFFLVFLQEHVPEDQLIEEFLLSDLSQEIRDHMEADSFWCVSHLLAGIQDNYTFAQPGIQAKVQQLKELTNRIDAELHDHLQSHEVDYLQFSFRWMNNILMRELPLPCTIRLWDTYLSEQDGFATFHLYVCAAFLKIWREELLRQKDFQSLMLLLQNLPTHTWDADNIGLLVAEAFRLKFMFADAPKHLLKNS</sequence>
<feature type="compositionally biased region" description="Basic and acidic residues" evidence="3">
    <location>
        <begin position="187"/>
        <end position="203"/>
    </location>
</feature>
<dbReference type="Gene3D" id="1.10.10.750">
    <property type="entry name" value="Ypt/Rab-GAP domain of gyp1p, domain 1"/>
    <property type="match status" value="1"/>
</dbReference>
<feature type="region of interest" description="Disordered" evidence="3">
    <location>
        <begin position="1"/>
        <end position="120"/>
    </location>
</feature>
<protein>
    <submittedName>
        <fullName evidence="4">Uncharacterized protein</fullName>
    </submittedName>
</protein>
<organism evidence="4">
    <name type="scientific">Cyprideis torosa</name>
    <dbReference type="NCBI Taxonomy" id="163714"/>
    <lineage>
        <taxon>Eukaryota</taxon>
        <taxon>Metazoa</taxon>
        <taxon>Ecdysozoa</taxon>
        <taxon>Arthropoda</taxon>
        <taxon>Crustacea</taxon>
        <taxon>Oligostraca</taxon>
        <taxon>Ostracoda</taxon>
        <taxon>Podocopa</taxon>
        <taxon>Podocopida</taxon>
        <taxon>Cytherocopina</taxon>
        <taxon>Cytheroidea</taxon>
        <taxon>Cytherideidae</taxon>
        <taxon>Cyprideis</taxon>
    </lineage>
</organism>
<evidence type="ECO:0000313" key="4">
    <source>
        <dbReference type="EMBL" id="CAD7222517.1"/>
    </source>
</evidence>
<dbReference type="FunFam" id="1.10.8.270:FF:000004">
    <property type="entry name" value="TBC1 domain family, member 22B"/>
    <property type="match status" value="1"/>
</dbReference>
<keyword evidence="1" id="KW-0343">GTPase activation</keyword>
<dbReference type="EMBL" id="OB660068">
    <property type="protein sequence ID" value="CAD7222517.1"/>
    <property type="molecule type" value="Genomic_DNA"/>
</dbReference>
<feature type="region of interest" description="Disordered" evidence="3">
    <location>
        <begin position="153"/>
        <end position="238"/>
    </location>
</feature>
<dbReference type="SMART" id="SM00164">
    <property type="entry name" value="TBC"/>
    <property type="match status" value="1"/>
</dbReference>
<dbReference type="Gene3D" id="1.10.8.270">
    <property type="entry name" value="putative rabgap domain of human tbc1 domain family member 14 like domains"/>
    <property type="match status" value="1"/>
</dbReference>
<evidence type="ECO:0000256" key="3">
    <source>
        <dbReference type="SAM" id="MobiDB-lite"/>
    </source>
</evidence>
<dbReference type="Gene3D" id="1.10.472.80">
    <property type="entry name" value="Ypt/Rab-GAP domain of gyp1p, domain 3"/>
    <property type="match status" value="1"/>
</dbReference>
<dbReference type="SUPFAM" id="SSF47923">
    <property type="entry name" value="Ypt/Rab-GAP domain of gyp1p"/>
    <property type="match status" value="2"/>
</dbReference>
<dbReference type="FunFam" id="1.10.472.80:FF:000001">
    <property type="entry name" value="TBC1 domain family member 22B"/>
    <property type="match status" value="1"/>
</dbReference>
<dbReference type="GO" id="GO:0005096">
    <property type="term" value="F:GTPase activator activity"/>
    <property type="evidence" value="ECO:0007669"/>
    <property type="project" value="UniProtKB-KW"/>
</dbReference>
<dbReference type="PROSITE" id="PS50086">
    <property type="entry name" value="TBC_RABGAP"/>
    <property type="match status" value="1"/>
</dbReference>
<dbReference type="PANTHER" id="PTHR22957:SF26">
    <property type="entry name" value="LD44506P"/>
    <property type="match status" value="1"/>
</dbReference>
<accession>A0A7R8ZFS1</accession>
<dbReference type="InterPro" id="IPR035969">
    <property type="entry name" value="Rab-GAP_TBC_sf"/>
</dbReference>
<proteinExistence type="predicted"/>